<dbReference type="GO" id="GO:0016020">
    <property type="term" value="C:membrane"/>
    <property type="evidence" value="ECO:0007669"/>
    <property type="project" value="UniProtKB-SubCell"/>
</dbReference>
<evidence type="ECO:0000256" key="2">
    <source>
        <dbReference type="ARBA" id="ARBA00022692"/>
    </source>
</evidence>
<evidence type="ECO:0000256" key="4">
    <source>
        <dbReference type="ARBA" id="ARBA00023136"/>
    </source>
</evidence>
<dbReference type="Proteomes" id="UP000663860">
    <property type="component" value="Unassembled WGS sequence"/>
</dbReference>
<keyword evidence="4 5" id="KW-0472">Membrane</keyword>
<comment type="caution">
    <text evidence="7">The sequence shown here is derived from an EMBL/GenBank/DDBJ whole genome shotgun (WGS) entry which is preliminary data.</text>
</comment>
<evidence type="ECO:0000256" key="3">
    <source>
        <dbReference type="ARBA" id="ARBA00022989"/>
    </source>
</evidence>
<reference evidence="7" key="1">
    <citation type="submission" date="2021-02" db="EMBL/GenBank/DDBJ databases">
        <authorList>
            <person name="Nowell W R."/>
        </authorList>
    </citation>
    <scope>NUCLEOTIDE SEQUENCE</scope>
</reference>
<feature type="transmembrane region" description="Helical" evidence="5">
    <location>
        <begin position="196"/>
        <end position="215"/>
    </location>
</feature>
<dbReference type="GO" id="GO:0004930">
    <property type="term" value="F:G protein-coupled receptor activity"/>
    <property type="evidence" value="ECO:0007669"/>
    <property type="project" value="InterPro"/>
</dbReference>
<evidence type="ECO:0000259" key="6">
    <source>
        <dbReference type="PROSITE" id="PS50262"/>
    </source>
</evidence>
<evidence type="ECO:0000313" key="7">
    <source>
        <dbReference type="EMBL" id="CAF1102610.1"/>
    </source>
</evidence>
<dbReference type="PROSITE" id="PS50262">
    <property type="entry name" value="G_PROTEIN_RECEP_F1_2"/>
    <property type="match status" value="1"/>
</dbReference>
<evidence type="ECO:0000313" key="9">
    <source>
        <dbReference type="Proteomes" id="UP000663860"/>
    </source>
</evidence>
<keyword evidence="3 5" id="KW-1133">Transmembrane helix</keyword>
<comment type="subcellular location">
    <subcellularLocation>
        <location evidence="1">Membrane</location>
    </subcellularLocation>
</comment>
<keyword evidence="2 5" id="KW-0812">Transmembrane</keyword>
<gene>
    <name evidence="7" type="ORF">IZO911_LOCUS23132</name>
    <name evidence="8" type="ORF">KXQ929_LOCUS254</name>
</gene>
<organism evidence="7 9">
    <name type="scientific">Adineta steineri</name>
    <dbReference type="NCBI Taxonomy" id="433720"/>
    <lineage>
        <taxon>Eukaryota</taxon>
        <taxon>Metazoa</taxon>
        <taxon>Spiralia</taxon>
        <taxon>Gnathifera</taxon>
        <taxon>Rotifera</taxon>
        <taxon>Eurotatoria</taxon>
        <taxon>Bdelloidea</taxon>
        <taxon>Adinetida</taxon>
        <taxon>Adinetidae</taxon>
        <taxon>Adineta</taxon>
    </lineage>
</organism>
<feature type="domain" description="G-protein coupled receptors family 1 profile" evidence="6">
    <location>
        <begin position="40"/>
        <end position="291"/>
    </location>
</feature>
<feature type="transmembrane region" description="Helical" evidence="5">
    <location>
        <begin position="140"/>
        <end position="163"/>
    </location>
</feature>
<accession>A0A814P4Z8</accession>
<evidence type="ECO:0000256" key="1">
    <source>
        <dbReference type="ARBA" id="ARBA00004370"/>
    </source>
</evidence>
<feature type="transmembrane region" description="Helical" evidence="5">
    <location>
        <begin position="99"/>
        <end position="119"/>
    </location>
</feature>
<dbReference type="InterPro" id="IPR000276">
    <property type="entry name" value="GPCR_Rhodpsn"/>
</dbReference>
<dbReference type="SUPFAM" id="SSF81321">
    <property type="entry name" value="Family A G protein-coupled receptor-like"/>
    <property type="match status" value="1"/>
</dbReference>
<dbReference type="Proteomes" id="UP000663868">
    <property type="component" value="Unassembled WGS sequence"/>
</dbReference>
<sequence length="322" mass="37546">MASISDKNTSDLNLSDSNYEFGNPLLFWFFLIFDIPAVFCSLFSLYHLLTERSLREALHNHTTIIILLFNLVYQLVDIPLHLQYFKTGIIRPTNSTLCLFWLFIDYGFYFINLVVLMWASFERHILIFHSSMMATQRKRFFIHFVPLFIIVSFLMIFYGIAIFSPPCQNTFDFTKDLCGMAGCYGSIPSFALIERIAFAIIPMFLIIIFNIGLLVRIVWQKHRLHRPVEWQKQKKLAINLVSISLVYLCFDGPLTMINLVRLCGKSNWASDPWPIFFYISYFPILLLPMVCLGSSSELRNKLIPFHSRQHRRVAVLATAKHT</sequence>
<proteinExistence type="predicted"/>
<dbReference type="EMBL" id="CAJOBB010000006">
    <property type="protein sequence ID" value="CAF3504612.1"/>
    <property type="molecule type" value="Genomic_DNA"/>
</dbReference>
<feature type="transmembrane region" description="Helical" evidence="5">
    <location>
        <begin position="58"/>
        <end position="76"/>
    </location>
</feature>
<feature type="transmembrane region" description="Helical" evidence="5">
    <location>
        <begin position="236"/>
        <end position="255"/>
    </location>
</feature>
<dbReference type="Pfam" id="PF00001">
    <property type="entry name" value="7tm_1"/>
    <property type="match status" value="1"/>
</dbReference>
<dbReference type="Gene3D" id="1.20.1070.10">
    <property type="entry name" value="Rhodopsin 7-helix transmembrane proteins"/>
    <property type="match status" value="1"/>
</dbReference>
<evidence type="ECO:0000313" key="8">
    <source>
        <dbReference type="EMBL" id="CAF3504612.1"/>
    </source>
</evidence>
<dbReference type="AlphaFoldDB" id="A0A814P4Z8"/>
<feature type="transmembrane region" description="Helical" evidence="5">
    <location>
        <begin position="25"/>
        <end position="46"/>
    </location>
</feature>
<dbReference type="CDD" id="cd00637">
    <property type="entry name" value="7tm_classA_rhodopsin-like"/>
    <property type="match status" value="1"/>
</dbReference>
<evidence type="ECO:0000256" key="5">
    <source>
        <dbReference type="SAM" id="Phobius"/>
    </source>
</evidence>
<feature type="transmembrane region" description="Helical" evidence="5">
    <location>
        <begin position="275"/>
        <end position="293"/>
    </location>
</feature>
<dbReference type="InterPro" id="IPR017452">
    <property type="entry name" value="GPCR_Rhodpsn_7TM"/>
</dbReference>
<name>A0A814P4Z8_9BILA</name>
<dbReference type="EMBL" id="CAJNOE010000264">
    <property type="protein sequence ID" value="CAF1102610.1"/>
    <property type="molecule type" value="Genomic_DNA"/>
</dbReference>
<protein>
    <recommendedName>
        <fullName evidence="6">G-protein coupled receptors family 1 profile domain-containing protein</fullName>
    </recommendedName>
</protein>